<dbReference type="EMBL" id="WTPX01000026">
    <property type="protein sequence ID" value="NNJ25146.1"/>
    <property type="molecule type" value="Genomic_DNA"/>
</dbReference>
<comment type="caution">
    <text evidence="1">The sequence shown here is derived from an EMBL/GenBank/DDBJ whole genome shotgun (WGS) entry which is preliminary data.</text>
</comment>
<evidence type="ECO:0000313" key="1">
    <source>
        <dbReference type="EMBL" id="NNJ25146.1"/>
    </source>
</evidence>
<gene>
    <name evidence="1" type="ORF">LzC2_12090</name>
</gene>
<proteinExistence type="predicted"/>
<dbReference type="Proteomes" id="UP000609651">
    <property type="component" value="Unassembled WGS sequence"/>
</dbReference>
<keyword evidence="2" id="KW-1185">Reference proteome</keyword>
<name>A0ABX1VCJ0_9PLAN</name>
<evidence type="ECO:0008006" key="3">
    <source>
        <dbReference type="Google" id="ProtNLM"/>
    </source>
</evidence>
<organism evidence="1 2">
    <name type="scientific">Alienimonas chondri</name>
    <dbReference type="NCBI Taxonomy" id="2681879"/>
    <lineage>
        <taxon>Bacteria</taxon>
        <taxon>Pseudomonadati</taxon>
        <taxon>Planctomycetota</taxon>
        <taxon>Planctomycetia</taxon>
        <taxon>Planctomycetales</taxon>
        <taxon>Planctomycetaceae</taxon>
        <taxon>Alienimonas</taxon>
    </lineage>
</organism>
<protein>
    <recommendedName>
        <fullName evidence="3">Tat pathway signal sequence domain protein</fullName>
    </recommendedName>
</protein>
<evidence type="ECO:0000313" key="2">
    <source>
        <dbReference type="Proteomes" id="UP000609651"/>
    </source>
</evidence>
<sequence>MHRRRLLGAAITAVSAPAACLATQTEEEESPPLTLDDLKCRPITGRLGFPLGTELLLAGTVEYRRLRRRHKQRGFSVLVTHVNERPWAAAEPRFDLPDDAFAASGIEEPSAESEAVGQSIELVAYETGGFYGLTKSAVPDEALPAPDPSLPVLPPLAGRPFQFVAHLEVVGIVRGPGYQKRRWGPPLFRTP</sequence>
<reference evidence="1 2" key="1">
    <citation type="journal article" date="2020" name="Syst. Appl. Microbiol.">
        <title>Alienimonas chondri sp. nov., a novel planctomycete isolated from the biofilm of the red alga Chondrus crispus.</title>
        <authorList>
            <person name="Vitorino I."/>
            <person name="Albuquerque L."/>
            <person name="Wiegand S."/>
            <person name="Kallscheuer N."/>
            <person name="da Costa M.S."/>
            <person name="Lobo-da-Cunha A."/>
            <person name="Jogler C."/>
            <person name="Lage O.M."/>
        </authorList>
    </citation>
    <scope>NUCLEOTIDE SEQUENCE [LARGE SCALE GENOMIC DNA]</scope>
    <source>
        <strain evidence="1 2">LzC2</strain>
    </source>
</reference>
<accession>A0ABX1VCJ0</accession>